<dbReference type="AlphaFoldDB" id="A0A379PM45"/>
<organism evidence="2 3">
    <name type="scientific">Ectopseudomonas mendocina</name>
    <name type="common">Pseudomonas mendocina</name>
    <dbReference type="NCBI Taxonomy" id="300"/>
    <lineage>
        <taxon>Bacteria</taxon>
        <taxon>Pseudomonadati</taxon>
        <taxon>Pseudomonadota</taxon>
        <taxon>Gammaproteobacteria</taxon>
        <taxon>Pseudomonadales</taxon>
        <taxon>Pseudomonadaceae</taxon>
        <taxon>Ectopseudomonas</taxon>
    </lineage>
</organism>
<dbReference type="OrthoDB" id="6627321at2"/>
<protein>
    <submittedName>
        <fullName evidence="2">Uncharacterized protein</fullName>
    </submittedName>
</protein>
<evidence type="ECO:0000256" key="1">
    <source>
        <dbReference type="SAM" id="MobiDB-lite"/>
    </source>
</evidence>
<feature type="region of interest" description="Disordered" evidence="1">
    <location>
        <begin position="18"/>
        <end position="47"/>
    </location>
</feature>
<accession>A0A379PM45</accession>
<dbReference type="RefSeq" id="WP_115292706.1">
    <property type="nucleotide sequence ID" value="NZ_UGUU01000002.1"/>
</dbReference>
<feature type="compositionally biased region" description="Basic and acidic residues" evidence="1">
    <location>
        <begin position="31"/>
        <end position="44"/>
    </location>
</feature>
<evidence type="ECO:0000313" key="3">
    <source>
        <dbReference type="Proteomes" id="UP000254260"/>
    </source>
</evidence>
<dbReference type="EMBL" id="UGUU01000002">
    <property type="protein sequence ID" value="SUE95847.1"/>
    <property type="molecule type" value="Genomic_DNA"/>
</dbReference>
<name>A0A379PM45_ECTME</name>
<evidence type="ECO:0000313" key="2">
    <source>
        <dbReference type="EMBL" id="SUE95847.1"/>
    </source>
</evidence>
<reference evidence="2 3" key="1">
    <citation type="submission" date="2018-06" db="EMBL/GenBank/DDBJ databases">
        <authorList>
            <consortium name="Pathogen Informatics"/>
            <person name="Doyle S."/>
        </authorList>
    </citation>
    <scope>NUCLEOTIDE SEQUENCE [LARGE SCALE GENOMIC DNA]</scope>
    <source>
        <strain evidence="2 3">NCTC10899</strain>
    </source>
</reference>
<sequence>MSEVENIDELEALLADLADLEEEGGAVAQEVKPEPEKPQEKTAEPTDEDVAALIEDLELEETVAPEPVVEAPVAESNVIEARTLSAEEEVAELALIEEGIDDEVEALLEAAAIEEPAPVTAAPVAKPTPAPSDDAFVPESDLRTFINPDKLKSDLDFNETNISTAMMKQASLFAHYATLAHQAQFQADRADQQVDLVEAKLYQQYRDSFASAGEKPTEAMIKASIIKDDRYQKALLRKSEAKAIADMVKAAADSFRHRRDMLIQVGADLRQEILGNLRTKETTHPGKAALERMSA</sequence>
<dbReference type="Proteomes" id="UP000254260">
    <property type="component" value="Unassembled WGS sequence"/>
</dbReference>
<gene>
    <name evidence="2" type="ORF">NCTC10899_05088</name>
</gene>
<proteinExistence type="predicted"/>